<accession>A0ACC1DK61</accession>
<sequence length="568" mass="67866">MMALCDGCLASDRTLKPGTTSLLYLLHFLNITPNKGRPKKNTNLILFCWECSSFLNRVKEFHCKVNIAQEQLKKLRNKTELKPLSNLHITTIKKDYDLIITEEEKLCTELEIKEEFDYSENVDEDKFETFENYYKSDHSDLEKTEDDIKDYTDAVTLTQLTDIKVKNEIKLESKDTLDVSDIKNESGEGVIQKKSRKGQIQKKKYKVLCCTELQSEELTKYIEESETDVNKIRQWFHRIWQTMEFTSNKYKCLCCLKTFVTEKGYLSHKKIHHLNGQDKFVCDICDRGFETRPSLILHLQAHKYKYTCKLCKEDFYMKNRILTHLQRHRTRIQCRECGVVFEWLREFYAHYRSLHAVYTCDYCGKMTRIKSSLEKHILVHTLKYCKICDINFKASRHYLTHYKMQHLKTEDESAYCVECDMKFPNMDRYKYHLRTAVRHIDKSKYNKKYPCPICKKEYAKRLTMKYHYQHYHLKKTKFYCEKCNKYMLNPFQLREHNARVHEKIPLPKNKICDICGRGFSDKKVLINHRRTHTGERPFQCEYCSAAFAQKSAMNTHMKTQHKVFLSMS</sequence>
<keyword evidence="2" id="KW-1185">Reference proteome</keyword>
<protein>
    <submittedName>
        <fullName evidence="1">Uncharacterized protein</fullName>
    </submittedName>
</protein>
<name>A0ACC1DK61_9NEOP</name>
<organism evidence="1 2">
    <name type="scientific">Dendrolimus kikuchii</name>
    <dbReference type="NCBI Taxonomy" id="765133"/>
    <lineage>
        <taxon>Eukaryota</taxon>
        <taxon>Metazoa</taxon>
        <taxon>Ecdysozoa</taxon>
        <taxon>Arthropoda</taxon>
        <taxon>Hexapoda</taxon>
        <taxon>Insecta</taxon>
        <taxon>Pterygota</taxon>
        <taxon>Neoptera</taxon>
        <taxon>Endopterygota</taxon>
        <taxon>Lepidoptera</taxon>
        <taxon>Glossata</taxon>
        <taxon>Ditrysia</taxon>
        <taxon>Bombycoidea</taxon>
        <taxon>Lasiocampidae</taxon>
        <taxon>Dendrolimus</taxon>
    </lineage>
</organism>
<proteinExistence type="predicted"/>
<evidence type="ECO:0000313" key="1">
    <source>
        <dbReference type="EMBL" id="KAJ0184286.1"/>
    </source>
</evidence>
<dbReference type="Proteomes" id="UP000824533">
    <property type="component" value="Linkage Group LG01"/>
</dbReference>
<comment type="caution">
    <text evidence="1">The sequence shown here is derived from an EMBL/GenBank/DDBJ whole genome shotgun (WGS) entry which is preliminary data.</text>
</comment>
<evidence type="ECO:0000313" key="2">
    <source>
        <dbReference type="Proteomes" id="UP000824533"/>
    </source>
</evidence>
<dbReference type="EMBL" id="CM034387">
    <property type="protein sequence ID" value="KAJ0184286.1"/>
    <property type="molecule type" value="Genomic_DNA"/>
</dbReference>
<reference evidence="1 2" key="1">
    <citation type="journal article" date="2021" name="Front. Genet.">
        <title>Chromosome-Level Genome Assembly Reveals Significant Gene Expansion in the Toll and IMD Signaling Pathways of Dendrolimus kikuchii.</title>
        <authorList>
            <person name="Zhou J."/>
            <person name="Wu P."/>
            <person name="Xiong Z."/>
            <person name="Liu N."/>
            <person name="Zhao N."/>
            <person name="Ji M."/>
            <person name="Qiu Y."/>
            <person name="Yang B."/>
        </authorList>
    </citation>
    <scope>NUCLEOTIDE SEQUENCE [LARGE SCALE GENOMIC DNA]</scope>
    <source>
        <strain evidence="1">Ann1</strain>
    </source>
</reference>
<gene>
    <name evidence="1" type="ORF">K1T71_000709</name>
</gene>